<organism evidence="3 4">
    <name type="scientific">Candidimonas humi</name>
    <dbReference type="NCBI Taxonomy" id="683355"/>
    <lineage>
        <taxon>Bacteria</taxon>
        <taxon>Pseudomonadati</taxon>
        <taxon>Pseudomonadota</taxon>
        <taxon>Betaproteobacteria</taxon>
        <taxon>Burkholderiales</taxon>
        <taxon>Alcaligenaceae</taxon>
        <taxon>Candidimonas</taxon>
    </lineage>
</organism>
<keyword evidence="2" id="KW-0732">Signal</keyword>
<feature type="signal peptide" evidence="2">
    <location>
        <begin position="1"/>
        <end position="27"/>
    </location>
</feature>
<dbReference type="InterPro" id="IPR005064">
    <property type="entry name" value="BUG"/>
</dbReference>
<dbReference type="PANTHER" id="PTHR42928">
    <property type="entry name" value="TRICARBOXYLATE-BINDING PROTEIN"/>
    <property type="match status" value="1"/>
</dbReference>
<comment type="caution">
    <text evidence="3">The sequence shown here is derived from an EMBL/GenBank/DDBJ whole genome shotgun (WGS) entry which is preliminary data.</text>
</comment>
<evidence type="ECO:0000313" key="3">
    <source>
        <dbReference type="EMBL" id="MFC4199386.1"/>
    </source>
</evidence>
<dbReference type="Proteomes" id="UP001595848">
    <property type="component" value="Unassembled WGS sequence"/>
</dbReference>
<protein>
    <submittedName>
        <fullName evidence="3">Tripartite tricarboxylate transporter substrate binding protein</fullName>
    </submittedName>
</protein>
<dbReference type="EMBL" id="JBHSBV010000001">
    <property type="protein sequence ID" value="MFC4199386.1"/>
    <property type="molecule type" value="Genomic_DNA"/>
</dbReference>
<accession>A0ABV8NSV6</accession>
<dbReference type="CDD" id="cd13578">
    <property type="entry name" value="PBP2_Bug27"/>
    <property type="match status" value="1"/>
</dbReference>
<dbReference type="Pfam" id="PF03401">
    <property type="entry name" value="TctC"/>
    <property type="match status" value="1"/>
</dbReference>
<gene>
    <name evidence="3" type="ORF">ACFOY1_00345</name>
</gene>
<dbReference type="PIRSF" id="PIRSF017082">
    <property type="entry name" value="YflP"/>
    <property type="match status" value="1"/>
</dbReference>
<proteinExistence type="inferred from homology"/>
<dbReference type="PANTHER" id="PTHR42928:SF5">
    <property type="entry name" value="BLR1237 PROTEIN"/>
    <property type="match status" value="1"/>
</dbReference>
<comment type="similarity">
    <text evidence="1">Belongs to the UPF0065 (bug) family.</text>
</comment>
<evidence type="ECO:0000256" key="2">
    <source>
        <dbReference type="SAM" id="SignalP"/>
    </source>
</evidence>
<reference evidence="4" key="1">
    <citation type="journal article" date="2019" name="Int. J. Syst. Evol. Microbiol.">
        <title>The Global Catalogue of Microorganisms (GCM) 10K type strain sequencing project: providing services to taxonomists for standard genome sequencing and annotation.</title>
        <authorList>
            <consortium name="The Broad Institute Genomics Platform"/>
            <consortium name="The Broad Institute Genome Sequencing Center for Infectious Disease"/>
            <person name="Wu L."/>
            <person name="Ma J."/>
        </authorList>
    </citation>
    <scope>NUCLEOTIDE SEQUENCE [LARGE SCALE GENOMIC DNA]</scope>
    <source>
        <strain evidence="4">LMG 24813</strain>
    </source>
</reference>
<evidence type="ECO:0000313" key="4">
    <source>
        <dbReference type="Proteomes" id="UP001595848"/>
    </source>
</evidence>
<name>A0ABV8NSV6_9BURK</name>
<sequence>MKLRIIAMIRSAILLLAASLAPMLAQSATHAWPDRRITIVVPFPPGGATDVMARMFAPKIAAALGQPVIVENKIGAGGIVGTQYVAHAPKDGYTLLWGTVATHAIGPSVYKHLPYDPVKDFTPIVHAVDQPYVLVAHPSLNVHTLKELIALAQSRPEAIPAGSAGKGTGAHMILEKFMAQAHVNMLHVPYKGASPAMADLLGGQVKMVFDVVLTTAPYIKSGKLIALAVTSKQRSPTLPDVPTMIEAGVPGFTAVGWNGLFAPAGTPYAVVLKLNKAVDDALASPDIHQRLIQQGSVPVGGTPQEFRQFMQSELSNWRAVAEQAHVSLD</sequence>
<feature type="chain" id="PRO_5046752470" evidence="2">
    <location>
        <begin position="28"/>
        <end position="329"/>
    </location>
</feature>
<evidence type="ECO:0000256" key="1">
    <source>
        <dbReference type="ARBA" id="ARBA00006987"/>
    </source>
</evidence>
<keyword evidence="4" id="KW-1185">Reference proteome</keyword>
<dbReference type="RefSeq" id="WP_217962898.1">
    <property type="nucleotide sequence ID" value="NZ_JAHTBN010000001.1"/>
</dbReference>